<evidence type="ECO:0000313" key="4">
    <source>
        <dbReference type="Proteomes" id="UP001501581"/>
    </source>
</evidence>
<feature type="domain" description="Mce/MlaD" evidence="1">
    <location>
        <begin position="44"/>
        <end position="116"/>
    </location>
</feature>
<dbReference type="Pfam" id="PF02470">
    <property type="entry name" value="MlaD"/>
    <property type="match status" value="1"/>
</dbReference>
<dbReference type="InterPro" id="IPR024516">
    <property type="entry name" value="Mce_C"/>
</dbReference>
<sequence>MARHPLSFAERNKVMIALVGLLAMGAVFFATFNAASLPIIGGGDTHTAYFAESGGLREGNEVRVSGVKVGEVTKLGLEGDKVKVTFRVKDVELGDQTSAGISVKTLLGQKFLDIRPAGGGELNSAIPLERTTTPYDVNKAFSDVSDEIHEIDTEQLEESLDVLSTAFENTPPAVRELVDGLSALSRTISTRDDDLSELLTSTTSVTGTLAERNDEFAKIISDGNDLMAELENRRDAVKAMLQGTANLGTQVRGLVADNQKTLAPALAKLDKVSAILQRNEANLSSALKKMGPYYRVLTSATGNGRWLESYICGLFGPDGAPLLDAEALRNCAPQKGGGR</sequence>
<evidence type="ECO:0000313" key="3">
    <source>
        <dbReference type="EMBL" id="GAA1111815.1"/>
    </source>
</evidence>
<comment type="caution">
    <text evidence="3">The sequence shown here is derived from an EMBL/GenBank/DDBJ whole genome shotgun (WGS) entry which is preliminary data.</text>
</comment>
<dbReference type="InterPro" id="IPR052336">
    <property type="entry name" value="MlaD_Phospholipid_Transporter"/>
</dbReference>
<accession>A0ABN1U0Y7</accession>
<dbReference type="InterPro" id="IPR005693">
    <property type="entry name" value="Mce"/>
</dbReference>
<evidence type="ECO:0000259" key="1">
    <source>
        <dbReference type="Pfam" id="PF02470"/>
    </source>
</evidence>
<proteinExistence type="predicted"/>
<protein>
    <submittedName>
        <fullName evidence="3">MCE family protein</fullName>
    </submittedName>
</protein>
<dbReference type="PRINTS" id="PR01782">
    <property type="entry name" value="MCEVIRFACTOR"/>
</dbReference>
<organism evidence="3 4">
    <name type="scientific">Nocardioides dubius</name>
    <dbReference type="NCBI Taxonomy" id="317019"/>
    <lineage>
        <taxon>Bacteria</taxon>
        <taxon>Bacillati</taxon>
        <taxon>Actinomycetota</taxon>
        <taxon>Actinomycetes</taxon>
        <taxon>Propionibacteriales</taxon>
        <taxon>Nocardioidaceae</taxon>
        <taxon>Nocardioides</taxon>
    </lineage>
</organism>
<dbReference type="PANTHER" id="PTHR33371">
    <property type="entry name" value="INTERMEMBRANE PHOSPHOLIPID TRANSPORT SYSTEM BINDING PROTEIN MLAD-RELATED"/>
    <property type="match status" value="1"/>
</dbReference>
<feature type="domain" description="Mammalian cell entry C-terminal" evidence="2">
    <location>
        <begin position="124"/>
        <end position="303"/>
    </location>
</feature>
<dbReference type="NCBIfam" id="TIGR00996">
    <property type="entry name" value="Mtu_fam_mce"/>
    <property type="match status" value="1"/>
</dbReference>
<name>A0ABN1U0Y7_9ACTN</name>
<dbReference type="Pfam" id="PF11887">
    <property type="entry name" value="Mce4_CUP1"/>
    <property type="match status" value="1"/>
</dbReference>
<keyword evidence="4" id="KW-1185">Reference proteome</keyword>
<evidence type="ECO:0000259" key="2">
    <source>
        <dbReference type="Pfam" id="PF11887"/>
    </source>
</evidence>
<dbReference type="InterPro" id="IPR003399">
    <property type="entry name" value="Mce/MlaD"/>
</dbReference>
<gene>
    <name evidence="3" type="ORF">GCM10009668_36600</name>
</gene>
<dbReference type="RefSeq" id="WP_343996321.1">
    <property type="nucleotide sequence ID" value="NZ_BAAALG010000013.1"/>
</dbReference>
<dbReference type="PANTHER" id="PTHR33371:SF18">
    <property type="entry name" value="MCE-FAMILY PROTEIN MCE3C"/>
    <property type="match status" value="1"/>
</dbReference>
<reference evidence="3 4" key="1">
    <citation type="journal article" date="2019" name="Int. J. Syst. Evol. Microbiol.">
        <title>The Global Catalogue of Microorganisms (GCM) 10K type strain sequencing project: providing services to taxonomists for standard genome sequencing and annotation.</title>
        <authorList>
            <consortium name="The Broad Institute Genomics Platform"/>
            <consortium name="The Broad Institute Genome Sequencing Center for Infectious Disease"/>
            <person name="Wu L."/>
            <person name="Ma J."/>
        </authorList>
    </citation>
    <scope>NUCLEOTIDE SEQUENCE [LARGE SCALE GENOMIC DNA]</scope>
    <source>
        <strain evidence="3 4">JCM 13008</strain>
    </source>
</reference>
<dbReference type="Proteomes" id="UP001501581">
    <property type="component" value="Unassembled WGS sequence"/>
</dbReference>
<dbReference type="EMBL" id="BAAALG010000013">
    <property type="protein sequence ID" value="GAA1111815.1"/>
    <property type="molecule type" value="Genomic_DNA"/>
</dbReference>